<evidence type="ECO:0000313" key="3">
    <source>
        <dbReference type="Proteomes" id="UP001066276"/>
    </source>
</evidence>
<reference evidence="2" key="1">
    <citation type="journal article" date="2022" name="bioRxiv">
        <title>Sequencing and chromosome-scale assembly of the giantPleurodeles waltlgenome.</title>
        <authorList>
            <person name="Brown T."/>
            <person name="Elewa A."/>
            <person name="Iarovenko S."/>
            <person name="Subramanian E."/>
            <person name="Araus A.J."/>
            <person name="Petzold A."/>
            <person name="Susuki M."/>
            <person name="Suzuki K.-i.T."/>
            <person name="Hayashi T."/>
            <person name="Toyoda A."/>
            <person name="Oliveira C."/>
            <person name="Osipova E."/>
            <person name="Leigh N.D."/>
            <person name="Simon A."/>
            <person name="Yun M.H."/>
        </authorList>
    </citation>
    <scope>NUCLEOTIDE SEQUENCE</scope>
    <source>
        <strain evidence="2">20211129_DDA</strain>
        <tissue evidence="2">Liver</tissue>
    </source>
</reference>
<evidence type="ECO:0000313" key="2">
    <source>
        <dbReference type="EMBL" id="KAJ1101513.1"/>
    </source>
</evidence>
<dbReference type="AlphaFoldDB" id="A0AAV7MDN9"/>
<feature type="compositionally biased region" description="Pro residues" evidence="1">
    <location>
        <begin position="1"/>
        <end position="12"/>
    </location>
</feature>
<name>A0AAV7MDN9_PLEWA</name>
<sequence length="92" mass="10030">MEHYTPPGPLPQCPARSDKNGGNMRAPANLEEPLHAELLAAIHGSRVALEDKIETVVVEMNLLWADLQKVSDKVKVAEGSIEELQTETNGDD</sequence>
<evidence type="ECO:0000256" key="1">
    <source>
        <dbReference type="SAM" id="MobiDB-lite"/>
    </source>
</evidence>
<proteinExistence type="predicted"/>
<dbReference type="EMBL" id="JANPWB010000014">
    <property type="protein sequence ID" value="KAJ1101513.1"/>
    <property type="molecule type" value="Genomic_DNA"/>
</dbReference>
<accession>A0AAV7MDN9</accession>
<feature type="region of interest" description="Disordered" evidence="1">
    <location>
        <begin position="1"/>
        <end position="29"/>
    </location>
</feature>
<comment type="caution">
    <text evidence="2">The sequence shown here is derived from an EMBL/GenBank/DDBJ whole genome shotgun (WGS) entry which is preliminary data.</text>
</comment>
<keyword evidence="3" id="KW-1185">Reference proteome</keyword>
<gene>
    <name evidence="2" type="ORF">NDU88_006580</name>
</gene>
<organism evidence="2 3">
    <name type="scientific">Pleurodeles waltl</name>
    <name type="common">Iberian ribbed newt</name>
    <dbReference type="NCBI Taxonomy" id="8319"/>
    <lineage>
        <taxon>Eukaryota</taxon>
        <taxon>Metazoa</taxon>
        <taxon>Chordata</taxon>
        <taxon>Craniata</taxon>
        <taxon>Vertebrata</taxon>
        <taxon>Euteleostomi</taxon>
        <taxon>Amphibia</taxon>
        <taxon>Batrachia</taxon>
        <taxon>Caudata</taxon>
        <taxon>Salamandroidea</taxon>
        <taxon>Salamandridae</taxon>
        <taxon>Pleurodelinae</taxon>
        <taxon>Pleurodeles</taxon>
    </lineage>
</organism>
<protein>
    <submittedName>
        <fullName evidence="2">Uncharacterized protein</fullName>
    </submittedName>
</protein>
<dbReference type="Proteomes" id="UP001066276">
    <property type="component" value="Chromosome 10"/>
</dbReference>